<evidence type="ECO:0000313" key="2">
    <source>
        <dbReference type="Proteomes" id="UP000827872"/>
    </source>
</evidence>
<dbReference type="Proteomes" id="UP000827872">
    <property type="component" value="Linkage Group LG12"/>
</dbReference>
<protein>
    <submittedName>
        <fullName evidence="1">Uncharacterized protein</fullName>
    </submittedName>
</protein>
<comment type="caution">
    <text evidence="1">The sequence shown here is derived from an EMBL/GenBank/DDBJ whole genome shotgun (WGS) entry which is preliminary data.</text>
</comment>
<proteinExistence type="predicted"/>
<gene>
    <name evidence="1" type="ORF">K3G42_006439</name>
</gene>
<name>A0ACB8EXS7_9SAUR</name>
<accession>A0ACB8EXS7</accession>
<keyword evidence="2" id="KW-1185">Reference proteome</keyword>
<organism evidence="1 2">
    <name type="scientific">Sphaerodactylus townsendi</name>
    <dbReference type="NCBI Taxonomy" id="933632"/>
    <lineage>
        <taxon>Eukaryota</taxon>
        <taxon>Metazoa</taxon>
        <taxon>Chordata</taxon>
        <taxon>Craniata</taxon>
        <taxon>Vertebrata</taxon>
        <taxon>Euteleostomi</taxon>
        <taxon>Lepidosauria</taxon>
        <taxon>Squamata</taxon>
        <taxon>Bifurcata</taxon>
        <taxon>Gekkota</taxon>
        <taxon>Sphaerodactylidae</taxon>
        <taxon>Sphaerodactylus</taxon>
    </lineage>
</organism>
<sequence>MVRSFQFWHIKAQVPSTCEAGELSSRAESKIQIGAAETAGELSTQAIPIEAEQYIAGQKEVCLQRPSADFGLEGPSQILLMARALGKAEVVLF</sequence>
<evidence type="ECO:0000313" key="1">
    <source>
        <dbReference type="EMBL" id="KAH7997726.1"/>
    </source>
</evidence>
<reference evidence="1" key="1">
    <citation type="submission" date="2021-08" db="EMBL/GenBank/DDBJ databases">
        <title>The first chromosome-level gecko genome reveals the dynamic sex chromosomes of Neotropical dwarf geckos (Sphaerodactylidae: Sphaerodactylus).</title>
        <authorList>
            <person name="Pinto B.J."/>
            <person name="Keating S.E."/>
            <person name="Gamble T."/>
        </authorList>
    </citation>
    <scope>NUCLEOTIDE SEQUENCE</scope>
    <source>
        <strain evidence="1">TG3544</strain>
    </source>
</reference>
<dbReference type="EMBL" id="CM037625">
    <property type="protein sequence ID" value="KAH7997726.1"/>
    <property type="molecule type" value="Genomic_DNA"/>
</dbReference>